<dbReference type="Proteomes" id="UP001596072">
    <property type="component" value="Unassembled WGS sequence"/>
</dbReference>
<protein>
    <submittedName>
        <fullName evidence="3">DUF4041 domain-containing protein</fullName>
    </submittedName>
</protein>
<dbReference type="InterPro" id="IPR025280">
    <property type="entry name" value="SNIPE"/>
</dbReference>
<organism evidence="3 4">
    <name type="scientific">Nocardioides vastitatis</name>
    <dbReference type="NCBI Taxonomy" id="2568655"/>
    <lineage>
        <taxon>Bacteria</taxon>
        <taxon>Bacillati</taxon>
        <taxon>Actinomycetota</taxon>
        <taxon>Actinomycetes</taxon>
        <taxon>Propionibacteriales</taxon>
        <taxon>Nocardioidaceae</taxon>
        <taxon>Nocardioides</taxon>
    </lineage>
</organism>
<feature type="compositionally biased region" description="Basic and acidic residues" evidence="1">
    <location>
        <begin position="126"/>
        <end position="153"/>
    </location>
</feature>
<evidence type="ECO:0000259" key="2">
    <source>
        <dbReference type="Pfam" id="PF13250"/>
    </source>
</evidence>
<evidence type="ECO:0000313" key="4">
    <source>
        <dbReference type="Proteomes" id="UP001596072"/>
    </source>
</evidence>
<accession>A0ABW0ZFK1</accession>
<evidence type="ECO:0000313" key="3">
    <source>
        <dbReference type="EMBL" id="MFC5728064.1"/>
    </source>
</evidence>
<name>A0ABW0ZFK1_9ACTN</name>
<dbReference type="Pfam" id="PF13250">
    <property type="entry name" value="SNIPE"/>
    <property type="match status" value="1"/>
</dbReference>
<proteinExistence type="predicted"/>
<comment type="caution">
    <text evidence="3">The sequence shown here is derived from an EMBL/GenBank/DDBJ whole genome shotgun (WGS) entry which is preliminary data.</text>
</comment>
<feature type="region of interest" description="Disordered" evidence="1">
    <location>
        <begin position="123"/>
        <end position="202"/>
    </location>
</feature>
<reference evidence="4" key="1">
    <citation type="journal article" date="2019" name="Int. J. Syst. Evol. Microbiol.">
        <title>The Global Catalogue of Microorganisms (GCM) 10K type strain sequencing project: providing services to taxonomists for standard genome sequencing and annotation.</title>
        <authorList>
            <consortium name="The Broad Institute Genomics Platform"/>
            <consortium name="The Broad Institute Genome Sequencing Center for Infectious Disease"/>
            <person name="Wu L."/>
            <person name="Ma J."/>
        </authorList>
    </citation>
    <scope>NUCLEOTIDE SEQUENCE [LARGE SCALE GENOMIC DNA]</scope>
    <source>
        <strain evidence="4">YIM 94188</strain>
    </source>
</reference>
<evidence type="ECO:0000256" key="1">
    <source>
        <dbReference type="SAM" id="MobiDB-lite"/>
    </source>
</evidence>
<feature type="compositionally biased region" description="Low complexity" evidence="1">
    <location>
        <begin position="191"/>
        <end position="202"/>
    </location>
</feature>
<dbReference type="EMBL" id="JBHSNS010000001">
    <property type="protein sequence ID" value="MFC5728064.1"/>
    <property type="molecule type" value="Genomic_DNA"/>
</dbReference>
<keyword evidence="4" id="KW-1185">Reference proteome</keyword>
<sequence>MLHAYNVEADFAVKTVRPINRAKTKERLSKARESIAKIGAALHIVISADYHQLRLDEIDLTADYRMKVGERRRSSAPTAGGSAERGLREITHALERSRHAGVDCSQARTEVFGARATIALAPLRRGTPDHSKVSAPPDDLRLFRRSTARDARSRRLPGGDTPPPGHLGQPPRSRPKSDETTRLTSRRVARRCAAGGSSRRAP</sequence>
<gene>
    <name evidence="3" type="ORF">ACFPQB_03995</name>
</gene>
<feature type="domain" description="SNIPE associated" evidence="2">
    <location>
        <begin position="1"/>
        <end position="68"/>
    </location>
</feature>
<dbReference type="RefSeq" id="WP_168798151.1">
    <property type="nucleotide sequence ID" value="NZ_JBHSNS010000001.1"/>
</dbReference>